<evidence type="ECO:0000259" key="4">
    <source>
        <dbReference type="Pfam" id="PF25818"/>
    </source>
</evidence>
<accession>A0AAE1BPF5</accession>
<feature type="compositionally biased region" description="Basic residues" evidence="2">
    <location>
        <begin position="25"/>
        <end position="37"/>
    </location>
</feature>
<reference evidence="5" key="1">
    <citation type="submission" date="2023-10" db="EMBL/GenBank/DDBJ databases">
        <title>Genome assemblies of two species of porcelain crab, Petrolisthes cinctipes and Petrolisthes manimaculis (Anomura: Porcellanidae).</title>
        <authorList>
            <person name="Angst P."/>
        </authorList>
    </citation>
    <scope>NUCLEOTIDE SEQUENCE</scope>
    <source>
        <strain evidence="5">PB745_01</strain>
        <tissue evidence="5">Gill</tissue>
    </source>
</reference>
<dbReference type="Pfam" id="PF25818">
    <property type="entry name" value="MTRES1_C"/>
    <property type="match status" value="1"/>
</dbReference>
<dbReference type="Gene3D" id="3.10.290.10">
    <property type="entry name" value="RNA-binding S4 domain"/>
    <property type="match status" value="1"/>
</dbReference>
<feature type="chain" id="PRO_5042008005" description="Mitochondrial transcription rescue factor 1 C-terminal domain-containing protein" evidence="3">
    <location>
        <begin position="20"/>
        <end position="186"/>
    </location>
</feature>
<feature type="region of interest" description="Disordered" evidence="2">
    <location>
        <begin position="22"/>
        <end position="63"/>
    </location>
</feature>
<dbReference type="AlphaFoldDB" id="A0AAE1BPF5"/>
<evidence type="ECO:0000313" key="6">
    <source>
        <dbReference type="Proteomes" id="UP001286313"/>
    </source>
</evidence>
<protein>
    <recommendedName>
        <fullName evidence="4">Mitochondrial transcription rescue factor 1 C-terminal domain-containing protein</fullName>
    </recommendedName>
</protein>
<keyword evidence="3" id="KW-0732">Signal</keyword>
<keyword evidence="6" id="KW-1185">Reference proteome</keyword>
<organism evidence="5 6">
    <name type="scientific">Petrolisthes cinctipes</name>
    <name type="common">Flat porcelain crab</name>
    <dbReference type="NCBI Taxonomy" id="88211"/>
    <lineage>
        <taxon>Eukaryota</taxon>
        <taxon>Metazoa</taxon>
        <taxon>Ecdysozoa</taxon>
        <taxon>Arthropoda</taxon>
        <taxon>Crustacea</taxon>
        <taxon>Multicrustacea</taxon>
        <taxon>Malacostraca</taxon>
        <taxon>Eumalacostraca</taxon>
        <taxon>Eucarida</taxon>
        <taxon>Decapoda</taxon>
        <taxon>Pleocyemata</taxon>
        <taxon>Anomura</taxon>
        <taxon>Galatheoidea</taxon>
        <taxon>Porcellanidae</taxon>
        <taxon>Petrolisthes</taxon>
    </lineage>
</organism>
<dbReference type="EMBL" id="JAWQEG010006626">
    <property type="protein sequence ID" value="KAK3854315.1"/>
    <property type="molecule type" value="Genomic_DNA"/>
</dbReference>
<feature type="domain" description="Mitochondrial transcription rescue factor 1 C-terminal" evidence="4">
    <location>
        <begin position="69"/>
        <end position="170"/>
    </location>
</feature>
<feature type="signal peptide" evidence="3">
    <location>
        <begin position="1"/>
        <end position="19"/>
    </location>
</feature>
<dbReference type="InterPro" id="IPR057896">
    <property type="entry name" value="MTRES1_C"/>
</dbReference>
<dbReference type="GO" id="GO:0003723">
    <property type="term" value="F:RNA binding"/>
    <property type="evidence" value="ECO:0007669"/>
    <property type="project" value="UniProtKB-KW"/>
</dbReference>
<proteinExistence type="predicted"/>
<sequence>MKPLMTMLILLNPSSCVFSLLSTPRRNKSSKRDRKKGPKPERKQIEADDEYEDEDGLEDEELESSKDFKDIKVKLPSLRMDVVLKAGLNLARNKVEAAFYESKIRVNGQKILKKSSQVYEGDEVDVELGEPTTNPKFTYVSRVEVKRAGDYNPGEGKLVVILRRYPKLMVERPKDFTTRRQRDDEE</sequence>
<dbReference type="InterPro" id="IPR036986">
    <property type="entry name" value="S4_RNA-bd_sf"/>
</dbReference>
<feature type="compositionally biased region" description="Acidic residues" evidence="2">
    <location>
        <begin position="47"/>
        <end position="62"/>
    </location>
</feature>
<comment type="caution">
    <text evidence="5">The sequence shown here is derived from an EMBL/GenBank/DDBJ whole genome shotgun (WGS) entry which is preliminary data.</text>
</comment>
<dbReference type="SUPFAM" id="SSF55174">
    <property type="entry name" value="Alpha-L RNA-binding motif"/>
    <property type="match status" value="1"/>
</dbReference>
<evidence type="ECO:0000256" key="3">
    <source>
        <dbReference type="SAM" id="SignalP"/>
    </source>
</evidence>
<keyword evidence="1" id="KW-0694">RNA-binding</keyword>
<dbReference type="PANTHER" id="PTHR13633:SF3">
    <property type="entry name" value="MITOCHONDRIAL TRANSCRIPTION RESCUE FACTOR 1"/>
    <property type="match status" value="1"/>
</dbReference>
<evidence type="ECO:0000256" key="2">
    <source>
        <dbReference type="SAM" id="MobiDB-lite"/>
    </source>
</evidence>
<dbReference type="CDD" id="cd00165">
    <property type="entry name" value="S4"/>
    <property type="match status" value="1"/>
</dbReference>
<dbReference type="Proteomes" id="UP001286313">
    <property type="component" value="Unassembled WGS sequence"/>
</dbReference>
<dbReference type="GO" id="GO:0005739">
    <property type="term" value="C:mitochondrion"/>
    <property type="evidence" value="ECO:0007669"/>
    <property type="project" value="TreeGrafter"/>
</dbReference>
<evidence type="ECO:0000313" key="5">
    <source>
        <dbReference type="EMBL" id="KAK3854315.1"/>
    </source>
</evidence>
<dbReference type="PANTHER" id="PTHR13633">
    <property type="entry name" value="MITOCHONDRIAL TRANSCRIPTION RESCUE FACTOR 1"/>
    <property type="match status" value="1"/>
</dbReference>
<dbReference type="GO" id="GO:1903108">
    <property type="term" value="P:regulation of mitochondrial transcription"/>
    <property type="evidence" value="ECO:0007669"/>
    <property type="project" value="TreeGrafter"/>
</dbReference>
<evidence type="ECO:0000256" key="1">
    <source>
        <dbReference type="PROSITE-ProRule" id="PRU00182"/>
    </source>
</evidence>
<dbReference type="PROSITE" id="PS50889">
    <property type="entry name" value="S4"/>
    <property type="match status" value="1"/>
</dbReference>
<name>A0AAE1BPF5_PETCI</name>
<gene>
    <name evidence="5" type="ORF">Pcinc_039194</name>
</gene>